<keyword evidence="1" id="KW-0812">Transmembrane</keyword>
<dbReference type="EMBL" id="KZ821682">
    <property type="protein sequence ID" value="PYH84847.1"/>
    <property type="molecule type" value="Genomic_DNA"/>
</dbReference>
<protein>
    <submittedName>
        <fullName evidence="2">Uncharacterized protein</fullName>
    </submittedName>
</protein>
<keyword evidence="3" id="KW-1185">Reference proteome</keyword>
<proteinExistence type="predicted"/>
<reference evidence="2 3" key="1">
    <citation type="submission" date="2016-12" db="EMBL/GenBank/DDBJ databases">
        <title>The genomes of Aspergillus section Nigri reveals drivers in fungal speciation.</title>
        <authorList>
            <consortium name="DOE Joint Genome Institute"/>
            <person name="Vesth T.C."/>
            <person name="Nybo J."/>
            <person name="Theobald S."/>
            <person name="Brandl J."/>
            <person name="Frisvad J.C."/>
            <person name="Nielsen K.F."/>
            <person name="Lyhne E.K."/>
            <person name="Kogle M.E."/>
            <person name="Kuo A."/>
            <person name="Riley R."/>
            <person name="Clum A."/>
            <person name="Nolan M."/>
            <person name="Lipzen A."/>
            <person name="Salamov A."/>
            <person name="Henrissat B."/>
            <person name="Wiebenga A."/>
            <person name="De Vries R.P."/>
            <person name="Grigoriev I.V."/>
            <person name="Mortensen U.H."/>
            <person name="Andersen M.R."/>
            <person name="Baker S.E."/>
        </authorList>
    </citation>
    <scope>NUCLEOTIDE SEQUENCE [LARGE SCALE GENOMIC DNA]</scope>
    <source>
        <strain evidence="2 3">CBS 121591</strain>
    </source>
</reference>
<organism evidence="2 3">
    <name type="scientific">Aspergillus uvarum CBS 121591</name>
    <dbReference type="NCBI Taxonomy" id="1448315"/>
    <lineage>
        <taxon>Eukaryota</taxon>
        <taxon>Fungi</taxon>
        <taxon>Dikarya</taxon>
        <taxon>Ascomycota</taxon>
        <taxon>Pezizomycotina</taxon>
        <taxon>Eurotiomycetes</taxon>
        <taxon>Eurotiomycetidae</taxon>
        <taxon>Eurotiales</taxon>
        <taxon>Aspergillaceae</taxon>
        <taxon>Aspergillus</taxon>
        <taxon>Aspergillus subgen. Circumdati</taxon>
    </lineage>
</organism>
<dbReference type="AlphaFoldDB" id="A0A319CPG0"/>
<evidence type="ECO:0000313" key="3">
    <source>
        <dbReference type="Proteomes" id="UP000248340"/>
    </source>
</evidence>
<gene>
    <name evidence="2" type="ORF">BO82DRAFT_211427</name>
</gene>
<sequence>MYHLTPHMPQMPQIASQSTYIYFIYQYSHVTHHPLPLHMSATNFHVSEPPQFFPCEERLFSHTLVSGSFHRRPRLLYVISQSVSAITFFASLLFMAACHSHNSGELERTIRGFRIML</sequence>
<dbReference type="VEuPathDB" id="FungiDB:BO82DRAFT_211427"/>
<keyword evidence="1" id="KW-1133">Transmembrane helix</keyword>
<evidence type="ECO:0000313" key="2">
    <source>
        <dbReference type="EMBL" id="PYH84847.1"/>
    </source>
</evidence>
<keyword evidence="1" id="KW-0472">Membrane</keyword>
<dbReference type="Proteomes" id="UP000248340">
    <property type="component" value="Unassembled WGS sequence"/>
</dbReference>
<dbReference type="GeneID" id="37133442"/>
<accession>A0A319CPG0</accession>
<dbReference type="RefSeq" id="XP_025495047.1">
    <property type="nucleotide sequence ID" value="XM_025630701.1"/>
</dbReference>
<feature type="transmembrane region" description="Helical" evidence="1">
    <location>
        <begin position="75"/>
        <end position="97"/>
    </location>
</feature>
<name>A0A319CPG0_9EURO</name>
<evidence type="ECO:0000256" key="1">
    <source>
        <dbReference type="SAM" id="Phobius"/>
    </source>
</evidence>